<reference evidence="7 8" key="1">
    <citation type="submission" date="2020-08" db="EMBL/GenBank/DDBJ databases">
        <title>Genomic Encyclopedia of Type Strains, Phase III (KMG-III): the genomes of soil and plant-associated and newly described type strains.</title>
        <authorList>
            <person name="Whitman W."/>
        </authorList>
    </citation>
    <scope>NUCLEOTIDE SEQUENCE [LARGE SCALE GENOMIC DNA]</scope>
    <source>
        <strain evidence="7 8">CECT 8654</strain>
    </source>
</reference>
<dbReference type="Pfam" id="PF04542">
    <property type="entry name" value="Sigma70_r2"/>
    <property type="match status" value="1"/>
</dbReference>
<evidence type="ECO:0000259" key="5">
    <source>
        <dbReference type="Pfam" id="PF04542"/>
    </source>
</evidence>
<dbReference type="EMBL" id="JACHWY010000003">
    <property type="protein sequence ID" value="MBB3048293.1"/>
    <property type="molecule type" value="Genomic_DNA"/>
</dbReference>
<feature type="domain" description="RNA polymerase sigma factor 70 region 4 type 2" evidence="6">
    <location>
        <begin position="130"/>
        <end position="182"/>
    </location>
</feature>
<dbReference type="InterPro" id="IPR039425">
    <property type="entry name" value="RNA_pol_sigma-70-like"/>
</dbReference>
<dbReference type="PANTHER" id="PTHR43133:SF62">
    <property type="entry name" value="RNA POLYMERASE SIGMA FACTOR SIGZ"/>
    <property type="match status" value="1"/>
</dbReference>
<dbReference type="Pfam" id="PF08281">
    <property type="entry name" value="Sigma70_r4_2"/>
    <property type="match status" value="1"/>
</dbReference>
<dbReference type="InterPro" id="IPR014284">
    <property type="entry name" value="RNA_pol_sigma-70_dom"/>
</dbReference>
<evidence type="ECO:0000256" key="1">
    <source>
        <dbReference type="ARBA" id="ARBA00010641"/>
    </source>
</evidence>
<dbReference type="GO" id="GO:0016987">
    <property type="term" value="F:sigma factor activity"/>
    <property type="evidence" value="ECO:0007669"/>
    <property type="project" value="UniProtKB-KW"/>
</dbReference>
<keyword evidence="3" id="KW-0731">Sigma factor</keyword>
<name>A0A7W4W6A6_9GAMM</name>
<feature type="domain" description="RNA polymerase sigma-70 region 2" evidence="5">
    <location>
        <begin position="33"/>
        <end position="100"/>
    </location>
</feature>
<dbReference type="Gene3D" id="1.10.1740.10">
    <property type="match status" value="1"/>
</dbReference>
<dbReference type="InterPro" id="IPR013324">
    <property type="entry name" value="RNA_pol_sigma_r3/r4-like"/>
</dbReference>
<evidence type="ECO:0000313" key="8">
    <source>
        <dbReference type="Proteomes" id="UP000537130"/>
    </source>
</evidence>
<dbReference type="InterPro" id="IPR013325">
    <property type="entry name" value="RNA_pol_sigma_r2"/>
</dbReference>
<comment type="similarity">
    <text evidence="1">Belongs to the sigma-70 factor family. ECF subfamily.</text>
</comment>
<keyword evidence="8" id="KW-1185">Reference proteome</keyword>
<dbReference type="InterPro" id="IPR013249">
    <property type="entry name" value="RNA_pol_sigma70_r4_t2"/>
</dbReference>
<gene>
    <name evidence="7" type="ORF">FHR99_002567</name>
</gene>
<dbReference type="CDD" id="cd06171">
    <property type="entry name" value="Sigma70_r4"/>
    <property type="match status" value="1"/>
</dbReference>
<dbReference type="SUPFAM" id="SSF88946">
    <property type="entry name" value="Sigma2 domain of RNA polymerase sigma factors"/>
    <property type="match status" value="1"/>
</dbReference>
<evidence type="ECO:0000259" key="6">
    <source>
        <dbReference type="Pfam" id="PF08281"/>
    </source>
</evidence>
<evidence type="ECO:0000256" key="4">
    <source>
        <dbReference type="ARBA" id="ARBA00023163"/>
    </source>
</evidence>
<dbReference type="PANTHER" id="PTHR43133">
    <property type="entry name" value="RNA POLYMERASE ECF-TYPE SIGMA FACTO"/>
    <property type="match status" value="1"/>
</dbReference>
<dbReference type="SUPFAM" id="SSF88659">
    <property type="entry name" value="Sigma3 and sigma4 domains of RNA polymerase sigma factors"/>
    <property type="match status" value="1"/>
</dbReference>
<evidence type="ECO:0000313" key="7">
    <source>
        <dbReference type="EMBL" id="MBB3048293.1"/>
    </source>
</evidence>
<keyword evidence="2" id="KW-0805">Transcription regulation</keyword>
<accession>A0A7W4W6A6</accession>
<evidence type="ECO:0000256" key="2">
    <source>
        <dbReference type="ARBA" id="ARBA00023015"/>
    </source>
</evidence>
<dbReference type="InterPro" id="IPR007627">
    <property type="entry name" value="RNA_pol_sigma70_r2"/>
</dbReference>
<dbReference type="GO" id="GO:0003677">
    <property type="term" value="F:DNA binding"/>
    <property type="evidence" value="ECO:0007669"/>
    <property type="project" value="InterPro"/>
</dbReference>
<dbReference type="InterPro" id="IPR036388">
    <property type="entry name" value="WH-like_DNA-bd_sf"/>
</dbReference>
<dbReference type="AlphaFoldDB" id="A0A7W4W6A6"/>
<sequence length="190" mass="21283">MTDSLGESIDPKYWIECMAKVAEGRDKQSFMALFDYFSPRVNAYLLGQGVDAGMAEDLTQEALLALWNKAHLYQPKKAAVSTWLFRVARNLWIDRLRKQRAKVYELEDEYLEAGVGAEDPEEDSGELDADRIQDALAALPQNQAQVVYKAYFEGKSHSEIAGETGMPLGSVKSSLRLALQALRKKYGEEG</sequence>
<evidence type="ECO:0000256" key="3">
    <source>
        <dbReference type="ARBA" id="ARBA00023082"/>
    </source>
</evidence>
<dbReference type="Gene3D" id="1.10.10.10">
    <property type="entry name" value="Winged helix-like DNA-binding domain superfamily/Winged helix DNA-binding domain"/>
    <property type="match status" value="1"/>
</dbReference>
<protein>
    <submittedName>
        <fullName evidence="7">RNA polymerase sigma-70 factor (ECF subfamily)</fullName>
    </submittedName>
</protein>
<dbReference type="NCBIfam" id="TIGR02937">
    <property type="entry name" value="sigma70-ECF"/>
    <property type="match status" value="1"/>
</dbReference>
<dbReference type="Proteomes" id="UP000537130">
    <property type="component" value="Unassembled WGS sequence"/>
</dbReference>
<proteinExistence type="inferred from homology"/>
<keyword evidence="4" id="KW-0804">Transcription</keyword>
<organism evidence="7 8">
    <name type="scientific">Litorivivens lipolytica</name>
    <dbReference type="NCBI Taxonomy" id="1524264"/>
    <lineage>
        <taxon>Bacteria</taxon>
        <taxon>Pseudomonadati</taxon>
        <taxon>Pseudomonadota</taxon>
        <taxon>Gammaproteobacteria</taxon>
        <taxon>Litorivivens</taxon>
    </lineage>
</organism>
<dbReference type="GO" id="GO:0006352">
    <property type="term" value="P:DNA-templated transcription initiation"/>
    <property type="evidence" value="ECO:0007669"/>
    <property type="project" value="InterPro"/>
</dbReference>
<comment type="caution">
    <text evidence="7">The sequence shown here is derived from an EMBL/GenBank/DDBJ whole genome shotgun (WGS) entry which is preliminary data.</text>
</comment>
<dbReference type="RefSeq" id="WP_183411085.1">
    <property type="nucleotide sequence ID" value="NZ_JACHWY010000003.1"/>
</dbReference>